<accession>A0ABD8B2D4</accession>
<dbReference type="GeneID" id="93479908"/>
<evidence type="ECO:0000313" key="1">
    <source>
        <dbReference type="EMBL" id="WWP24002.1"/>
    </source>
</evidence>
<dbReference type="EMBL" id="CP145893">
    <property type="protein sequence ID" value="WWP24002.1"/>
    <property type="molecule type" value="Genomic_DNA"/>
</dbReference>
<evidence type="ECO:0000313" key="2">
    <source>
        <dbReference type="Proteomes" id="UP001364764"/>
    </source>
</evidence>
<dbReference type="Proteomes" id="UP001364764">
    <property type="component" value="Plasmid pY5S7-1"/>
</dbReference>
<dbReference type="AlphaFoldDB" id="A0ABD8B2D4"/>
<gene>
    <name evidence="1" type="ORF">V6668_30545</name>
</gene>
<dbReference type="InterPro" id="IPR018540">
    <property type="entry name" value="Spo0E-like"/>
</dbReference>
<sequence length="53" mass="6168">MGTEALGIQIEVMRQELIDLAQRMGLTAVEVVEKSQKLDNILNEYDRQHQRKK</sequence>
<keyword evidence="1" id="KW-0614">Plasmid</keyword>
<dbReference type="SUPFAM" id="SSF140500">
    <property type="entry name" value="BAS1536-like"/>
    <property type="match status" value="1"/>
</dbReference>
<proteinExistence type="predicted"/>
<dbReference type="InterPro" id="IPR036638">
    <property type="entry name" value="HLH_DNA-bd_sf"/>
</dbReference>
<organism evidence="1 2">
    <name type="scientific">Paenibacillus amylolyticus</name>
    <dbReference type="NCBI Taxonomy" id="1451"/>
    <lineage>
        <taxon>Bacteria</taxon>
        <taxon>Bacillati</taxon>
        <taxon>Bacillota</taxon>
        <taxon>Bacilli</taxon>
        <taxon>Bacillales</taxon>
        <taxon>Paenibacillaceae</taxon>
        <taxon>Paenibacillus</taxon>
    </lineage>
</organism>
<dbReference type="RefSeq" id="WP_338709137.1">
    <property type="nucleotide sequence ID" value="NZ_CP145893.1"/>
</dbReference>
<geneLocation type="plasmid" evidence="1 2">
    <name>pY5S7-1</name>
</geneLocation>
<name>A0ABD8B2D4_PAEAM</name>
<dbReference type="Pfam" id="PF09388">
    <property type="entry name" value="SpoOE-like"/>
    <property type="match status" value="1"/>
</dbReference>
<protein>
    <submittedName>
        <fullName evidence="1">Aspartyl-phosphate phosphatase Spo0E family protein</fullName>
    </submittedName>
</protein>
<reference evidence="1 2" key="1">
    <citation type="submission" date="2024-02" db="EMBL/GenBank/DDBJ databases">
        <title>Complete sequences of two Paenibacillus sp. strains and one Lysinibacillus strain isolated from the environment on STAA medium highlight biotechnological potential.</title>
        <authorList>
            <person name="Attere S.A."/>
            <person name="Piche L.C."/>
            <person name="Intertaglia L."/>
            <person name="Lami R."/>
            <person name="Charette S.J."/>
            <person name="Vincent A.T."/>
        </authorList>
    </citation>
    <scope>NUCLEOTIDE SEQUENCE [LARGE SCALE GENOMIC DNA]</scope>
    <source>
        <strain evidence="1 2">Y5S-7</strain>
        <plasmid evidence="1 2">pY5S7-1</plasmid>
    </source>
</reference>
<dbReference type="InterPro" id="IPR037208">
    <property type="entry name" value="Spo0E-like_sf"/>
</dbReference>
<dbReference type="Gene3D" id="4.10.280.10">
    <property type="entry name" value="Helix-loop-helix DNA-binding domain"/>
    <property type="match status" value="1"/>
</dbReference>